<name>A0A3M7QWG8_BRAPC</name>
<comment type="caution">
    <text evidence="2">The sequence shown here is derived from an EMBL/GenBank/DDBJ whole genome shotgun (WGS) entry which is preliminary data.</text>
</comment>
<sequence length="66" mass="7613">MGVSPKCVSSTKKRYEETASVSDRSRSDESNFEVFNRKSRVILKSFTRNSVYQGYKTVEGQQIDDR</sequence>
<reference evidence="2 3" key="1">
    <citation type="journal article" date="2018" name="Sci. Rep.">
        <title>Genomic signatures of local adaptation to the degree of environmental predictability in rotifers.</title>
        <authorList>
            <person name="Franch-Gras L."/>
            <person name="Hahn C."/>
            <person name="Garcia-Roger E.M."/>
            <person name="Carmona M.J."/>
            <person name="Serra M."/>
            <person name="Gomez A."/>
        </authorList>
    </citation>
    <scope>NUCLEOTIDE SEQUENCE [LARGE SCALE GENOMIC DNA]</scope>
    <source>
        <strain evidence="2">HYR1</strain>
    </source>
</reference>
<dbReference type="EMBL" id="REGN01004899">
    <property type="protein sequence ID" value="RNA15727.1"/>
    <property type="molecule type" value="Genomic_DNA"/>
</dbReference>
<proteinExistence type="predicted"/>
<evidence type="ECO:0000256" key="1">
    <source>
        <dbReference type="SAM" id="MobiDB-lite"/>
    </source>
</evidence>
<evidence type="ECO:0000313" key="3">
    <source>
        <dbReference type="Proteomes" id="UP000276133"/>
    </source>
</evidence>
<dbReference type="AlphaFoldDB" id="A0A3M7QWG8"/>
<protein>
    <submittedName>
        <fullName evidence="2">Uncharacterized protein</fullName>
    </submittedName>
</protein>
<feature type="compositionally biased region" description="Basic and acidic residues" evidence="1">
    <location>
        <begin position="13"/>
        <end position="29"/>
    </location>
</feature>
<feature type="region of interest" description="Disordered" evidence="1">
    <location>
        <begin position="1"/>
        <end position="29"/>
    </location>
</feature>
<gene>
    <name evidence="2" type="ORF">BpHYR1_021769</name>
</gene>
<accession>A0A3M7QWG8</accession>
<dbReference type="Proteomes" id="UP000276133">
    <property type="component" value="Unassembled WGS sequence"/>
</dbReference>
<evidence type="ECO:0000313" key="2">
    <source>
        <dbReference type="EMBL" id="RNA15727.1"/>
    </source>
</evidence>
<keyword evidence="3" id="KW-1185">Reference proteome</keyword>
<organism evidence="2 3">
    <name type="scientific">Brachionus plicatilis</name>
    <name type="common">Marine rotifer</name>
    <name type="synonym">Brachionus muelleri</name>
    <dbReference type="NCBI Taxonomy" id="10195"/>
    <lineage>
        <taxon>Eukaryota</taxon>
        <taxon>Metazoa</taxon>
        <taxon>Spiralia</taxon>
        <taxon>Gnathifera</taxon>
        <taxon>Rotifera</taxon>
        <taxon>Eurotatoria</taxon>
        <taxon>Monogononta</taxon>
        <taxon>Pseudotrocha</taxon>
        <taxon>Ploima</taxon>
        <taxon>Brachionidae</taxon>
        <taxon>Brachionus</taxon>
    </lineage>
</organism>